<comment type="similarity">
    <text evidence="2">Belongs to the UPF0126 family.</text>
</comment>
<evidence type="ECO:0000256" key="2">
    <source>
        <dbReference type="ARBA" id="ARBA00008193"/>
    </source>
</evidence>
<evidence type="ECO:0000313" key="10">
    <source>
        <dbReference type="Proteomes" id="UP001232156"/>
    </source>
</evidence>
<feature type="transmembrane region" description="Helical" evidence="7">
    <location>
        <begin position="123"/>
        <end position="144"/>
    </location>
</feature>
<feature type="domain" description="Glycine transporter" evidence="8">
    <location>
        <begin position="99"/>
        <end position="169"/>
    </location>
</feature>
<dbReference type="EMBL" id="JAUZQE010000006">
    <property type="protein sequence ID" value="MDR4125202.1"/>
    <property type="molecule type" value="Genomic_DNA"/>
</dbReference>
<keyword evidence="4 7" id="KW-0812">Transmembrane</keyword>
<keyword evidence="10" id="KW-1185">Reference proteome</keyword>
<sequence length="213" mass="22908">MNGSLEVSELLHALFLVGIVAEAMTAALAAGKREMDWLGVAMLGCVTALGGGSTRDVVLGHYPLTWVAHPYYLLLTSGAALLTIAIARYMHRLRNIFLFLDAVGLVVFTVIGCNVAIGLNLPVVIIIASGMITGCVGGVLRDILCNSIPLLFRAELYATVSILTGLLYIGGLHMQWHHDLVMAAAMIFGLTLRLLALRYGWSMPKFIYGGNIH</sequence>
<evidence type="ECO:0000259" key="8">
    <source>
        <dbReference type="Pfam" id="PF03458"/>
    </source>
</evidence>
<organism evidence="9 10">
    <name type="scientific">Yanghanlia caeni</name>
    <dbReference type="NCBI Taxonomy" id="3064283"/>
    <lineage>
        <taxon>Bacteria</taxon>
        <taxon>Pseudomonadati</taxon>
        <taxon>Pseudomonadota</taxon>
        <taxon>Betaproteobacteria</taxon>
        <taxon>Burkholderiales</taxon>
        <taxon>Alcaligenaceae</taxon>
        <taxon>Yanghanlia</taxon>
    </lineage>
</organism>
<evidence type="ECO:0000256" key="4">
    <source>
        <dbReference type="ARBA" id="ARBA00022692"/>
    </source>
</evidence>
<gene>
    <name evidence="9" type="ORF">Q8947_04275</name>
</gene>
<dbReference type="PANTHER" id="PTHR30506">
    <property type="entry name" value="INNER MEMBRANE PROTEIN"/>
    <property type="match status" value="1"/>
</dbReference>
<feature type="transmembrane region" description="Helical" evidence="7">
    <location>
        <begin position="156"/>
        <end position="174"/>
    </location>
</feature>
<accession>A0ABU1D486</accession>
<evidence type="ECO:0000256" key="6">
    <source>
        <dbReference type="ARBA" id="ARBA00023136"/>
    </source>
</evidence>
<dbReference type="Pfam" id="PF03458">
    <property type="entry name" value="Gly_transporter"/>
    <property type="match status" value="2"/>
</dbReference>
<feature type="domain" description="Glycine transporter" evidence="8">
    <location>
        <begin position="14"/>
        <end position="87"/>
    </location>
</feature>
<dbReference type="Proteomes" id="UP001232156">
    <property type="component" value="Unassembled WGS sequence"/>
</dbReference>
<evidence type="ECO:0000256" key="3">
    <source>
        <dbReference type="ARBA" id="ARBA00022475"/>
    </source>
</evidence>
<protein>
    <submittedName>
        <fullName evidence="9">Trimeric intracellular cation channel family protein</fullName>
    </submittedName>
</protein>
<keyword evidence="6 7" id="KW-0472">Membrane</keyword>
<proteinExistence type="inferred from homology"/>
<feature type="transmembrane region" description="Helical" evidence="7">
    <location>
        <begin position="180"/>
        <end position="201"/>
    </location>
</feature>
<feature type="transmembrane region" description="Helical" evidence="7">
    <location>
        <begin position="71"/>
        <end position="89"/>
    </location>
</feature>
<feature type="transmembrane region" description="Helical" evidence="7">
    <location>
        <begin position="96"/>
        <end position="117"/>
    </location>
</feature>
<dbReference type="PANTHER" id="PTHR30506:SF3">
    <property type="entry name" value="UPF0126 INNER MEMBRANE PROTEIN YADS-RELATED"/>
    <property type="match status" value="1"/>
</dbReference>
<evidence type="ECO:0000256" key="1">
    <source>
        <dbReference type="ARBA" id="ARBA00004651"/>
    </source>
</evidence>
<dbReference type="RefSeq" id="WP_347286534.1">
    <property type="nucleotide sequence ID" value="NZ_JAUZQE010000006.1"/>
</dbReference>
<keyword evidence="5 7" id="KW-1133">Transmembrane helix</keyword>
<name>A0ABU1D486_9BURK</name>
<evidence type="ECO:0000256" key="5">
    <source>
        <dbReference type="ARBA" id="ARBA00022989"/>
    </source>
</evidence>
<comment type="subcellular location">
    <subcellularLocation>
        <location evidence="1">Cell membrane</location>
        <topology evidence="1">Multi-pass membrane protein</topology>
    </subcellularLocation>
</comment>
<evidence type="ECO:0000256" key="7">
    <source>
        <dbReference type="SAM" id="Phobius"/>
    </source>
</evidence>
<dbReference type="InterPro" id="IPR005115">
    <property type="entry name" value="Gly_transporter"/>
</dbReference>
<comment type="caution">
    <text evidence="9">The sequence shown here is derived from an EMBL/GenBank/DDBJ whole genome shotgun (WGS) entry which is preliminary data.</text>
</comment>
<reference evidence="9 10" key="1">
    <citation type="submission" date="2023-08" db="EMBL/GenBank/DDBJ databases">
        <title>Alcaligenaceae gen. nov., a novel taxon isolated from the sludge of Yixing Pesticide Factory.</title>
        <authorList>
            <person name="Ruan L."/>
        </authorList>
    </citation>
    <scope>NUCLEOTIDE SEQUENCE [LARGE SCALE GENOMIC DNA]</scope>
    <source>
        <strain evidence="9 10">LG-2</strain>
    </source>
</reference>
<evidence type="ECO:0000313" key="9">
    <source>
        <dbReference type="EMBL" id="MDR4125202.1"/>
    </source>
</evidence>
<keyword evidence="3" id="KW-1003">Cell membrane</keyword>